<comment type="similarity">
    <text evidence="1">Belongs to the PhzF family.</text>
</comment>
<feature type="region of interest" description="Disordered" evidence="3">
    <location>
        <begin position="100"/>
        <end position="140"/>
    </location>
</feature>
<dbReference type="SUPFAM" id="SSF54506">
    <property type="entry name" value="Diaminopimelate epimerase-like"/>
    <property type="match status" value="1"/>
</dbReference>
<keyword evidence="2" id="KW-0413">Isomerase</keyword>
<accession>A0ABQ2JP99</accession>
<dbReference type="NCBIfam" id="TIGR00654">
    <property type="entry name" value="PhzF_family"/>
    <property type="match status" value="1"/>
</dbReference>
<dbReference type="Gene3D" id="3.10.310.10">
    <property type="entry name" value="Diaminopimelate Epimerase, Chain A, domain 1"/>
    <property type="match status" value="2"/>
</dbReference>
<name>A0ABQ2JP99_9ACTN</name>
<sequence>MPRHPKRPRRLVADGRAYLWTLRHTHHMTDGSQTCRETLRLHPQPAGTGGSLRIVFTQGPGRFVPGGAPLGSGDVGYSRGASLNLHEPGAVRALLDAASARGGAAGGGPDGDDRRLVPAGVGSRRAGRERPRGTDGSAALTRGPVQFSRIGLGLRLCGSSTLAGMRIRIVDAFSTRPFTGNPAGVVLLDSDAFPDTAWLQQVAAEVNLSETAFAHPLPPGGDADWALRWLTPAAEVNMCGHATLATAHVLHTTGTATGTVRFRTRSGVLTTTASADGAITMDFPTAPLTPVEVPPAVAEALGCEIRSAHDTGPDVGDLLVELADEQTVRALAPDLRALAGHGGRGVIATARAEDPAAGHDFVSRCFFPAVGIDEDPVTGSAHTALAPFWSARLGRAALVGLQGAARSGHVRTELRGDRTLLTGSAVTVIDGELLATG</sequence>
<comment type="caution">
    <text evidence="4">The sequence shown here is derived from an EMBL/GenBank/DDBJ whole genome shotgun (WGS) entry which is preliminary data.</text>
</comment>
<gene>
    <name evidence="4" type="ORF">GCM10012285_44770</name>
</gene>
<reference evidence="5" key="1">
    <citation type="journal article" date="2019" name="Int. J. Syst. Evol. Microbiol.">
        <title>The Global Catalogue of Microorganisms (GCM) 10K type strain sequencing project: providing services to taxonomists for standard genome sequencing and annotation.</title>
        <authorList>
            <consortium name="The Broad Institute Genomics Platform"/>
            <consortium name="The Broad Institute Genome Sequencing Center for Infectious Disease"/>
            <person name="Wu L."/>
            <person name="Ma J."/>
        </authorList>
    </citation>
    <scope>NUCLEOTIDE SEQUENCE [LARGE SCALE GENOMIC DNA]</scope>
    <source>
        <strain evidence="5">CGMCC 4.7323</strain>
    </source>
</reference>
<dbReference type="EMBL" id="BMND01000021">
    <property type="protein sequence ID" value="GGN53135.1"/>
    <property type="molecule type" value="Genomic_DNA"/>
</dbReference>
<proteinExistence type="inferred from homology"/>
<organism evidence="4 5">
    <name type="scientific">Streptomyces kronopolitis</name>
    <dbReference type="NCBI Taxonomy" id="1612435"/>
    <lineage>
        <taxon>Bacteria</taxon>
        <taxon>Bacillati</taxon>
        <taxon>Actinomycetota</taxon>
        <taxon>Actinomycetes</taxon>
        <taxon>Kitasatosporales</taxon>
        <taxon>Streptomycetaceae</taxon>
        <taxon>Streptomyces</taxon>
    </lineage>
</organism>
<evidence type="ECO:0000256" key="1">
    <source>
        <dbReference type="ARBA" id="ARBA00008270"/>
    </source>
</evidence>
<evidence type="ECO:0000256" key="3">
    <source>
        <dbReference type="SAM" id="MobiDB-lite"/>
    </source>
</evidence>
<evidence type="ECO:0000256" key="2">
    <source>
        <dbReference type="ARBA" id="ARBA00023235"/>
    </source>
</evidence>
<dbReference type="Proteomes" id="UP000600080">
    <property type="component" value="Unassembled WGS sequence"/>
</dbReference>
<evidence type="ECO:0000313" key="4">
    <source>
        <dbReference type="EMBL" id="GGN53135.1"/>
    </source>
</evidence>
<dbReference type="PANTHER" id="PTHR13774">
    <property type="entry name" value="PHENAZINE BIOSYNTHESIS PROTEIN"/>
    <property type="match status" value="1"/>
</dbReference>
<dbReference type="InterPro" id="IPR003719">
    <property type="entry name" value="Phenazine_PhzF-like"/>
</dbReference>
<keyword evidence="5" id="KW-1185">Reference proteome</keyword>
<dbReference type="PANTHER" id="PTHR13774:SF17">
    <property type="entry name" value="PHENAZINE BIOSYNTHESIS-LIKE DOMAIN-CONTAINING PROTEIN"/>
    <property type="match status" value="1"/>
</dbReference>
<dbReference type="Pfam" id="PF02567">
    <property type="entry name" value="PhzC-PhzF"/>
    <property type="match status" value="1"/>
</dbReference>
<protein>
    <recommendedName>
        <fullName evidence="6">PhzF family phenazine biosynthesis protein</fullName>
    </recommendedName>
</protein>
<evidence type="ECO:0000313" key="5">
    <source>
        <dbReference type="Proteomes" id="UP000600080"/>
    </source>
</evidence>
<evidence type="ECO:0008006" key="6">
    <source>
        <dbReference type="Google" id="ProtNLM"/>
    </source>
</evidence>